<evidence type="ECO:0000313" key="3">
    <source>
        <dbReference type="Proteomes" id="UP000006671"/>
    </source>
</evidence>
<sequence length="488" mass="53906">MRSNIHQNNNHHEQQQLGINQSQSKKWPLFTILLIILLIQTRTILSLATPSSNYVTVVSHSHYWSSEISSSIDRVENRNIYTDEQCSCPNCVCNNQLSMCPRQLKSDEIVILASLETCGKYSQVASVGLINIETIDDDLPPFKYYLVDEDNKKKAIRGQGFDYSTLKSGGSEAHNCVSDSKPPVRFPRDGGRVYLIAKSVVNTTDVRFNIQMSCVIPPFSSIEVSASKFGDWSKFYAGNPITFTVAFKNRFSLVDTWIQGSLSVTNYRNQPEVPVVDGIGVVKFTPVGSGVVTLVLKFVPSTAMHGNAIADITAPSALVVKMASRGSFEIVPATVIVNSEFKIKYTIYDNDGTITPVLDLKKLSFVSPDTDLNCTSPKDSYGSGTVLCVASSPSSGAQIVIMMDNYIVVSKTVSIVENESLWVNILVVVLCIGLAGVIIILTVFGYCVWRKTHPHTKLVDERDDHVFEEELVVDIDDTEDTSEHQHSQ</sequence>
<accession>D2VNW9</accession>
<dbReference type="OrthoDB" id="10448172at2759"/>
<keyword evidence="1" id="KW-0472">Membrane</keyword>
<keyword evidence="3" id="KW-1185">Reference proteome</keyword>
<dbReference type="VEuPathDB" id="AmoebaDB:NAEGRDRAFT_51100"/>
<protein>
    <submittedName>
        <fullName evidence="2">Predicted protein</fullName>
    </submittedName>
</protein>
<dbReference type="GeneID" id="8862436"/>
<proteinExistence type="predicted"/>
<dbReference type="RefSeq" id="XP_002674309.1">
    <property type="nucleotide sequence ID" value="XM_002674263.1"/>
</dbReference>
<reference evidence="2 3" key="1">
    <citation type="journal article" date="2010" name="Cell">
        <title>The genome of Naegleria gruberi illuminates early eukaryotic versatility.</title>
        <authorList>
            <person name="Fritz-Laylin L.K."/>
            <person name="Prochnik S.E."/>
            <person name="Ginger M.L."/>
            <person name="Dacks J.B."/>
            <person name="Carpenter M.L."/>
            <person name="Field M.C."/>
            <person name="Kuo A."/>
            <person name="Paredez A."/>
            <person name="Chapman J."/>
            <person name="Pham J."/>
            <person name="Shu S."/>
            <person name="Neupane R."/>
            <person name="Cipriano M."/>
            <person name="Mancuso J."/>
            <person name="Tu H."/>
            <person name="Salamov A."/>
            <person name="Lindquist E."/>
            <person name="Shapiro H."/>
            <person name="Lucas S."/>
            <person name="Grigoriev I.V."/>
            <person name="Cande W.Z."/>
            <person name="Fulton C."/>
            <person name="Rokhsar D.S."/>
            <person name="Dawson S.C."/>
        </authorList>
    </citation>
    <scope>NUCLEOTIDE SEQUENCE [LARGE SCALE GENOMIC DNA]</scope>
    <source>
        <strain evidence="2 3">NEG-M</strain>
    </source>
</reference>
<name>D2VNW9_NAEGR</name>
<evidence type="ECO:0000313" key="2">
    <source>
        <dbReference type="EMBL" id="EFC41565.1"/>
    </source>
</evidence>
<feature type="transmembrane region" description="Helical" evidence="1">
    <location>
        <begin position="421"/>
        <end position="449"/>
    </location>
</feature>
<dbReference type="KEGG" id="ngr:NAEGRDRAFT_51100"/>
<dbReference type="EMBL" id="GG738885">
    <property type="protein sequence ID" value="EFC41565.1"/>
    <property type="molecule type" value="Genomic_DNA"/>
</dbReference>
<gene>
    <name evidence="2" type="ORF">NAEGRDRAFT_51100</name>
</gene>
<dbReference type="AlphaFoldDB" id="D2VNW9"/>
<dbReference type="Proteomes" id="UP000006671">
    <property type="component" value="Unassembled WGS sequence"/>
</dbReference>
<dbReference type="InParanoid" id="D2VNW9"/>
<keyword evidence="1" id="KW-0812">Transmembrane</keyword>
<evidence type="ECO:0000256" key="1">
    <source>
        <dbReference type="SAM" id="Phobius"/>
    </source>
</evidence>
<organism evidence="3">
    <name type="scientific">Naegleria gruberi</name>
    <name type="common">Amoeba</name>
    <dbReference type="NCBI Taxonomy" id="5762"/>
    <lineage>
        <taxon>Eukaryota</taxon>
        <taxon>Discoba</taxon>
        <taxon>Heterolobosea</taxon>
        <taxon>Tetramitia</taxon>
        <taxon>Eutetramitia</taxon>
        <taxon>Vahlkampfiidae</taxon>
        <taxon>Naegleria</taxon>
    </lineage>
</organism>
<keyword evidence="1" id="KW-1133">Transmembrane helix</keyword>